<sequence>MLDIAEELHRWVEQGRTFAVATVVAVGGSAPRQPGAALAVDSDGTAIGSVSGGCVEGAVYDLCVQALEDGKTVVERFGYSDEDAFAVGLTCGGIIDILVTPVRGGVFPAALAAAVSGEAAALARIVDGPEDLLGQALLVRPDGSYEGKLGGHPELDRTAAAEARAMLDAGRTGTVEIGEDGSRCGQPLTLIVESSVPAPRMIVFGAIDFAAALVRVGKFLGYHVTVCDARPVFATPARFPEADEIVVDWPHRYLESTEVDGRTVLCVLTHDAKFDVPLLQAALKLPVAYIGAMGSRRTHEDRNERLRGVGVTELELARLRSPIGLDLGARTPEETALSIGAEIVANRRGGSGVSLTGAHTPIHHEGPREPDGRIGSVA</sequence>
<reference evidence="4 5" key="1">
    <citation type="submission" date="2020-08" db="EMBL/GenBank/DDBJ databases">
        <title>Genomic Encyclopedia of Type Strains, Phase III (KMG-III): the genomes of soil and plant-associated and newly described type strains.</title>
        <authorList>
            <person name="Whitman W."/>
        </authorList>
    </citation>
    <scope>NUCLEOTIDE SEQUENCE [LARGE SCALE GENOMIC DNA]</scope>
    <source>
        <strain evidence="4 5">SFB5A</strain>
    </source>
</reference>
<dbReference type="Gene3D" id="3.40.50.720">
    <property type="entry name" value="NAD(P)-binding Rossmann-like Domain"/>
    <property type="match status" value="1"/>
</dbReference>
<evidence type="ECO:0000259" key="3">
    <source>
        <dbReference type="Pfam" id="PF13478"/>
    </source>
</evidence>
<proteinExistence type="predicted"/>
<gene>
    <name evidence="4" type="ORF">GGE06_005824</name>
</gene>
<dbReference type="InterPro" id="IPR027051">
    <property type="entry name" value="XdhC_Rossmann_dom"/>
</dbReference>
<dbReference type="InterPro" id="IPR003777">
    <property type="entry name" value="XdhC_CoxI"/>
</dbReference>
<dbReference type="PANTHER" id="PTHR30388:SF4">
    <property type="entry name" value="MOLYBDENUM COFACTOR INSERTION CHAPERONE PAOD"/>
    <property type="match status" value="1"/>
</dbReference>
<dbReference type="Pfam" id="PF02625">
    <property type="entry name" value="XdhC_CoxI"/>
    <property type="match status" value="2"/>
</dbReference>
<feature type="region of interest" description="Disordered" evidence="1">
    <location>
        <begin position="350"/>
        <end position="378"/>
    </location>
</feature>
<dbReference type="Proteomes" id="UP000582643">
    <property type="component" value="Unassembled WGS sequence"/>
</dbReference>
<evidence type="ECO:0000259" key="2">
    <source>
        <dbReference type="Pfam" id="PF02625"/>
    </source>
</evidence>
<evidence type="ECO:0000256" key="1">
    <source>
        <dbReference type="SAM" id="MobiDB-lite"/>
    </source>
</evidence>
<dbReference type="RefSeq" id="WP_116158211.1">
    <property type="nucleotide sequence ID" value="NZ_JACHJY010000009.1"/>
</dbReference>
<name>A0A7W7XDL5_9ACTN</name>
<feature type="domain" description="XdhC- CoxI" evidence="2">
    <location>
        <begin position="116"/>
        <end position="178"/>
    </location>
</feature>
<feature type="compositionally biased region" description="Basic and acidic residues" evidence="1">
    <location>
        <begin position="362"/>
        <end position="372"/>
    </location>
</feature>
<keyword evidence="5" id="KW-1185">Reference proteome</keyword>
<dbReference type="InterPro" id="IPR052698">
    <property type="entry name" value="MoCofactor_Util/Proc"/>
</dbReference>
<dbReference type="Pfam" id="PF13478">
    <property type="entry name" value="XdhC_C"/>
    <property type="match status" value="1"/>
</dbReference>
<feature type="domain" description="XdhC Rossmann" evidence="3">
    <location>
        <begin position="201"/>
        <end position="343"/>
    </location>
</feature>
<accession>A0A7W7XDL5</accession>
<organism evidence="4 5">
    <name type="scientific">Streptomyces nymphaeiformis</name>
    <dbReference type="NCBI Taxonomy" id="2663842"/>
    <lineage>
        <taxon>Bacteria</taxon>
        <taxon>Bacillati</taxon>
        <taxon>Actinomycetota</taxon>
        <taxon>Actinomycetes</taxon>
        <taxon>Kitasatosporales</taxon>
        <taxon>Streptomycetaceae</taxon>
        <taxon>Streptomyces</taxon>
    </lineage>
</organism>
<comment type="caution">
    <text evidence="4">The sequence shown here is derived from an EMBL/GenBank/DDBJ whole genome shotgun (WGS) entry which is preliminary data.</text>
</comment>
<dbReference type="EMBL" id="JACHJY010000009">
    <property type="protein sequence ID" value="MBB4984874.1"/>
    <property type="molecule type" value="Genomic_DNA"/>
</dbReference>
<feature type="domain" description="XdhC- CoxI" evidence="2">
    <location>
        <begin position="11"/>
        <end position="78"/>
    </location>
</feature>
<dbReference type="PANTHER" id="PTHR30388">
    <property type="entry name" value="ALDEHYDE OXIDOREDUCTASE MOLYBDENUM COFACTOR ASSEMBLY PROTEIN"/>
    <property type="match status" value="1"/>
</dbReference>
<evidence type="ECO:0000313" key="5">
    <source>
        <dbReference type="Proteomes" id="UP000582643"/>
    </source>
</evidence>
<dbReference type="AlphaFoldDB" id="A0A7W7XDL5"/>
<evidence type="ECO:0000313" key="4">
    <source>
        <dbReference type="EMBL" id="MBB4984874.1"/>
    </source>
</evidence>
<protein>
    <submittedName>
        <fullName evidence="4">Xanthine dehydrogenase accessory factor</fullName>
    </submittedName>
</protein>